<dbReference type="InterPro" id="IPR001406">
    <property type="entry name" value="PsdUridine_synth_TruA"/>
</dbReference>
<comment type="subunit">
    <text evidence="4">Homodimer.</text>
</comment>
<evidence type="ECO:0000259" key="8">
    <source>
        <dbReference type="Pfam" id="PF01416"/>
    </source>
</evidence>
<organism evidence="9 10">
    <name type="scientific">Candidatus Profftia tarda</name>
    <dbReference type="NCBI Taxonomy" id="1177216"/>
    <lineage>
        <taxon>Bacteria</taxon>
        <taxon>Pseudomonadati</taxon>
        <taxon>Pseudomonadota</taxon>
        <taxon>Gammaproteobacteria</taxon>
        <taxon>Enterobacterales</taxon>
        <taxon>Enterobacteriaceae</taxon>
        <taxon>Candidatus Profftia</taxon>
    </lineage>
</organism>
<dbReference type="Pfam" id="PF01416">
    <property type="entry name" value="PseudoU_synth_1"/>
    <property type="match status" value="2"/>
</dbReference>
<feature type="domain" description="Pseudouridine synthase I TruA alpha/beta" evidence="8">
    <location>
        <begin position="26"/>
        <end position="120"/>
    </location>
</feature>
<dbReference type="NCBIfam" id="TIGR00071">
    <property type="entry name" value="hisT_truA"/>
    <property type="match status" value="1"/>
</dbReference>
<evidence type="ECO:0000313" key="9">
    <source>
        <dbReference type="EMBL" id="CAD6509727.1"/>
    </source>
</evidence>
<dbReference type="KEGG" id="ptf:PROFFT_A_02920"/>
<dbReference type="PANTHER" id="PTHR11142:SF0">
    <property type="entry name" value="TRNA PSEUDOURIDINE SYNTHASE-LIKE 1"/>
    <property type="match status" value="1"/>
</dbReference>
<evidence type="ECO:0000256" key="6">
    <source>
        <dbReference type="PIRSR" id="PIRSR001430-2"/>
    </source>
</evidence>
<evidence type="ECO:0000256" key="2">
    <source>
        <dbReference type="ARBA" id="ARBA00022694"/>
    </source>
</evidence>
<evidence type="ECO:0000313" key="10">
    <source>
        <dbReference type="Proteomes" id="UP000683585"/>
    </source>
</evidence>
<dbReference type="CDD" id="cd02570">
    <property type="entry name" value="PseudoU_synth_EcTruA"/>
    <property type="match status" value="1"/>
</dbReference>
<dbReference type="GO" id="GO:0160147">
    <property type="term" value="F:tRNA pseudouridine(38-40) synthase activity"/>
    <property type="evidence" value="ECO:0007669"/>
    <property type="project" value="UniProtKB-EC"/>
</dbReference>
<comment type="catalytic activity">
    <reaction evidence="4 7">
        <text>uridine(38/39/40) in tRNA = pseudouridine(38/39/40) in tRNA</text>
        <dbReference type="Rhea" id="RHEA:22376"/>
        <dbReference type="Rhea" id="RHEA-COMP:10085"/>
        <dbReference type="Rhea" id="RHEA-COMP:10087"/>
        <dbReference type="ChEBI" id="CHEBI:65314"/>
        <dbReference type="ChEBI" id="CHEBI:65315"/>
        <dbReference type="EC" id="5.4.99.12"/>
    </reaction>
</comment>
<dbReference type="PIRSF" id="PIRSF001430">
    <property type="entry name" value="tRNA_psdUrid_synth"/>
    <property type="match status" value="1"/>
</dbReference>
<dbReference type="AlphaFoldDB" id="A0A8E4EYA9"/>
<evidence type="ECO:0000256" key="7">
    <source>
        <dbReference type="RuleBase" id="RU003792"/>
    </source>
</evidence>
<comment type="function">
    <text evidence="4">Formation of pseudouridine at positions 38, 39 and 40 in the anticodon stem and loop of transfer RNAs.</text>
</comment>
<feature type="active site" description="Nucleophile" evidence="4 5">
    <location>
        <position position="69"/>
    </location>
</feature>
<proteinExistence type="inferred from homology"/>
<name>A0A8E4EYA9_9ENTR</name>
<dbReference type="InterPro" id="IPR020095">
    <property type="entry name" value="PsdUridine_synth_TruA_C"/>
</dbReference>
<gene>
    <name evidence="4 9" type="primary">truA</name>
    <name evidence="9" type="ORF">PROFFT_A_02920</name>
</gene>
<dbReference type="Gene3D" id="3.30.70.580">
    <property type="entry name" value="Pseudouridine synthase I, catalytic domain, N-terminal subdomain"/>
    <property type="match status" value="1"/>
</dbReference>
<sequence length="279" mass="31789">MIFRAPLIYYSNINDNQVHKIALGIEYDGSNYAGWQRQSNAPSIQECLEEALSKVANEVITVSCAGRTDAGVHATGQVVHVQTHVQRRDHRWIMGVNTYMPKDIAVHWAKIVKKNFHARFSATARRYRYVIYNNRYRQALLRNGITHFPYYLDVSRIERAAQDLIGPNDFTSFRSSQCQSSTPWRVLSHLKATRLGEYVIIDIQANGFLHHMVRNIVGSLMEIGRGNKPETWMADLLYAKDRKMAAATAKAAGLYLVAVKYPSHFDLPQFSMGPLFLVD</sequence>
<dbReference type="GO" id="GO:0003723">
    <property type="term" value="F:RNA binding"/>
    <property type="evidence" value="ECO:0007669"/>
    <property type="project" value="InterPro"/>
</dbReference>
<dbReference type="InterPro" id="IPR020103">
    <property type="entry name" value="PsdUridine_synth_cat_dom_sf"/>
</dbReference>
<dbReference type="Proteomes" id="UP000683585">
    <property type="component" value="Chromosome"/>
</dbReference>
<evidence type="ECO:0000256" key="5">
    <source>
        <dbReference type="PIRSR" id="PIRSR001430-1"/>
    </source>
</evidence>
<keyword evidence="10" id="KW-1185">Reference proteome</keyword>
<protein>
    <recommendedName>
        <fullName evidence="4">tRNA pseudouridine synthase A</fullName>
        <ecNumber evidence="4">5.4.99.12</ecNumber>
    </recommendedName>
    <alternativeName>
        <fullName evidence="4">tRNA pseudouridine(38-40) synthase</fullName>
    </alternativeName>
    <alternativeName>
        <fullName evidence="4">tRNA pseudouridylate synthase I</fullName>
    </alternativeName>
    <alternativeName>
        <fullName evidence="4">tRNA-uridine isomerase I</fullName>
    </alternativeName>
</protein>
<keyword evidence="2 4" id="KW-0819">tRNA processing</keyword>
<accession>A0A8E4EYA9</accession>
<evidence type="ECO:0000256" key="1">
    <source>
        <dbReference type="ARBA" id="ARBA00009375"/>
    </source>
</evidence>
<evidence type="ECO:0000256" key="3">
    <source>
        <dbReference type="ARBA" id="ARBA00023235"/>
    </source>
</evidence>
<dbReference type="InterPro" id="IPR020097">
    <property type="entry name" value="PsdUridine_synth_TruA_a/b_dom"/>
</dbReference>
<feature type="domain" description="Pseudouridine synthase I TruA alpha/beta" evidence="8">
    <location>
        <begin position="160"/>
        <end position="262"/>
    </location>
</feature>
<dbReference type="HAMAP" id="MF_00171">
    <property type="entry name" value="TruA"/>
    <property type="match status" value="1"/>
</dbReference>
<reference evidence="9" key="1">
    <citation type="submission" date="2020-10" db="EMBL/GenBank/DDBJ databases">
        <authorList>
            <person name="Szabo G."/>
        </authorList>
    </citation>
    <scope>NUCLEOTIDE SEQUENCE</scope>
    <source>
        <strain evidence="9">PROFFT</strain>
    </source>
</reference>
<comment type="caution">
    <text evidence="4">Lacks conserved residue(s) required for the propagation of feature annotation.</text>
</comment>
<dbReference type="InterPro" id="IPR020094">
    <property type="entry name" value="TruA/RsuA/RluB/E/F_N"/>
</dbReference>
<dbReference type="EC" id="5.4.99.12" evidence="4"/>
<dbReference type="Gene3D" id="3.30.70.660">
    <property type="entry name" value="Pseudouridine synthase I, catalytic domain, C-terminal subdomain"/>
    <property type="match status" value="1"/>
</dbReference>
<dbReference type="PANTHER" id="PTHR11142">
    <property type="entry name" value="PSEUDOURIDYLATE SYNTHASE"/>
    <property type="match status" value="1"/>
</dbReference>
<dbReference type="SUPFAM" id="SSF55120">
    <property type="entry name" value="Pseudouridine synthase"/>
    <property type="match status" value="1"/>
</dbReference>
<evidence type="ECO:0000256" key="4">
    <source>
        <dbReference type="HAMAP-Rule" id="MF_00171"/>
    </source>
</evidence>
<feature type="binding site" evidence="4 6">
    <location>
        <position position="127"/>
    </location>
    <ligand>
        <name>substrate</name>
    </ligand>
</feature>
<keyword evidence="3 4" id="KW-0413">Isomerase</keyword>
<comment type="similarity">
    <text evidence="1 4 7">Belongs to the tRNA pseudouridine synthase TruA family.</text>
</comment>
<dbReference type="FunFam" id="3.30.70.580:FF:000001">
    <property type="entry name" value="tRNA pseudouridine synthase A"/>
    <property type="match status" value="1"/>
</dbReference>
<dbReference type="GO" id="GO:0031119">
    <property type="term" value="P:tRNA pseudouridine synthesis"/>
    <property type="evidence" value="ECO:0007669"/>
    <property type="project" value="UniProtKB-UniRule"/>
</dbReference>
<dbReference type="EMBL" id="LR890047">
    <property type="protein sequence ID" value="CAD6509727.1"/>
    <property type="molecule type" value="Genomic_DNA"/>
</dbReference>